<reference evidence="2 3" key="1">
    <citation type="submission" date="2020-10" db="EMBL/GenBank/DDBJ databases">
        <title>The Coptis chinensis genome and diversification of protoberbering-type alkaloids.</title>
        <authorList>
            <person name="Wang B."/>
            <person name="Shu S."/>
            <person name="Song C."/>
            <person name="Liu Y."/>
        </authorList>
    </citation>
    <scope>NUCLEOTIDE SEQUENCE [LARGE SCALE GENOMIC DNA]</scope>
    <source>
        <strain evidence="2">HL-2020</strain>
        <tissue evidence="2">Leaf</tissue>
    </source>
</reference>
<accession>A0A835LGI1</accession>
<evidence type="ECO:0000313" key="2">
    <source>
        <dbReference type="EMBL" id="KAF9591622.1"/>
    </source>
</evidence>
<organism evidence="2 3">
    <name type="scientific">Coptis chinensis</name>
    <dbReference type="NCBI Taxonomy" id="261450"/>
    <lineage>
        <taxon>Eukaryota</taxon>
        <taxon>Viridiplantae</taxon>
        <taxon>Streptophyta</taxon>
        <taxon>Embryophyta</taxon>
        <taxon>Tracheophyta</taxon>
        <taxon>Spermatophyta</taxon>
        <taxon>Magnoliopsida</taxon>
        <taxon>Ranunculales</taxon>
        <taxon>Ranunculaceae</taxon>
        <taxon>Coptidoideae</taxon>
        <taxon>Coptis</taxon>
    </lineage>
</organism>
<protein>
    <submittedName>
        <fullName evidence="2">Uncharacterized protein</fullName>
    </submittedName>
</protein>
<dbReference type="EMBL" id="JADFTS010000008">
    <property type="protein sequence ID" value="KAF9591622.1"/>
    <property type="molecule type" value="Genomic_DNA"/>
</dbReference>
<proteinExistence type="predicted"/>
<sequence length="172" mass="19436">MQGSLNKLTEKVTRDAQAREQLEKRMEDRFDQILKLLNNGIEKNKQQEIGEGENSGGAVITNTGASSNQFHIRDPSTMEAQDTCKSQQLYMLIVDEKEHEEEKGIESDAESLLNQIETDIEISLHALIGSVSQNTIRIQGLIKKSPITILIDTLGVLIVFWTQRWLNKRDAT</sequence>
<evidence type="ECO:0000313" key="3">
    <source>
        <dbReference type="Proteomes" id="UP000631114"/>
    </source>
</evidence>
<evidence type="ECO:0000256" key="1">
    <source>
        <dbReference type="SAM" id="Coils"/>
    </source>
</evidence>
<dbReference type="Proteomes" id="UP000631114">
    <property type="component" value="Unassembled WGS sequence"/>
</dbReference>
<gene>
    <name evidence="2" type="ORF">IFM89_004851</name>
</gene>
<feature type="coiled-coil region" evidence="1">
    <location>
        <begin position="5"/>
        <end position="39"/>
    </location>
</feature>
<keyword evidence="3" id="KW-1185">Reference proteome</keyword>
<comment type="caution">
    <text evidence="2">The sequence shown here is derived from an EMBL/GenBank/DDBJ whole genome shotgun (WGS) entry which is preliminary data.</text>
</comment>
<name>A0A835LGI1_9MAGN</name>
<keyword evidence="1" id="KW-0175">Coiled coil</keyword>
<dbReference type="AlphaFoldDB" id="A0A835LGI1"/>